<evidence type="ECO:0000259" key="3">
    <source>
        <dbReference type="Pfam" id="PF00728"/>
    </source>
</evidence>
<dbReference type="InterPro" id="IPR038901">
    <property type="entry name" value="HEXDC-like"/>
</dbReference>
<comment type="similarity">
    <text evidence="1">Belongs to the glycosyl hydrolase 20 family.</text>
</comment>
<evidence type="ECO:0000256" key="1">
    <source>
        <dbReference type="ARBA" id="ARBA00006285"/>
    </source>
</evidence>
<gene>
    <name evidence="4" type="ORF">SDC9_34939</name>
</gene>
<evidence type="ECO:0000256" key="2">
    <source>
        <dbReference type="ARBA" id="ARBA00022801"/>
    </source>
</evidence>
<dbReference type="InterPro" id="IPR012334">
    <property type="entry name" value="Pectin_lyas_fold"/>
</dbReference>
<dbReference type="Pfam" id="PF00728">
    <property type="entry name" value="Glyco_hydro_20"/>
    <property type="match status" value="1"/>
</dbReference>
<dbReference type="AlphaFoldDB" id="A0A644VCB1"/>
<dbReference type="GO" id="GO:0004563">
    <property type="term" value="F:beta-N-acetylhexosaminidase activity"/>
    <property type="evidence" value="ECO:0007669"/>
    <property type="project" value="UniProtKB-ARBA"/>
</dbReference>
<comment type="caution">
    <text evidence="4">The sequence shown here is derived from an EMBL/GenBank/DDBJ whole genome shotgun (WGS) entry which is preliminary data.</text>
</comment>
<proteinExistence type="inferred from homology"/>
<evidence type="ECO:0000313" key="4">
    <source>
        <dbReference type="EMBL" id="MPL88910.1"/>
    </source>
</evidence>
<sequence length="619" mass="70480">MIISIHKISQIKKRYLCLFLIILLVLPVFPAEDLDFEIKGLTIEVPFPDEVDDFCCFIENHLAKTGVNTILLRIDYHFNFNTHPEVSSSRALDIVQVKKIVKACKNNQIALVPLMNLLGHQSTAFHPHGLLKAYPEFDETGWIHYADSNSLRDKDGLYPGRLYKKSYCPSNRSLHKITESLISEIIDAFECNVFSAGMDEVLYIGECQQCKETGKTKAELFAAEVNRINKIVNKKKCNLWIWGDRLLNADQWGLGMWSASENSTHMAIQLIDKDITILDWHYKTAPLTPVYFAMNGFNVISCPGKYADVALNHMNNLITYKKSAEDNMQSLFKGYIVTHWGRSYNFMKEFVLEHQGLATDLETSAASFFAMQKKLNTYNQEQIIQKKRKSFNRSIYVSENGSDVNDGTKRQPVYTLNKAVNLSSSGDTIRIHGIVFSTDLIISNRRDLVLIGEGVNTTYLQPSKDLKKSKCRILNISNAGQVQIKDLTIRGGNAISQKHDHKFGGNIYVKNSELILENIQIEDGIAERGGGIYIDGTNKGKKHKFRHTRFKGNQTVSNLGSDCYITSNRYNETFIVVDEQTQSDNLNNKKQTSWFIKPHIIKETNKIQNCNIEYIKTIQ</sequence>
<keyword evidence="2" id="KW-0378">Hydrolase</keyword>
<dbReference type="EMBL" id="VSSQ01000268">
    <property type="protein sequence ID" value="MPL88910.1"/>
    <property type="molecule type" value="Genomic_DNA"/>
</dbReference>
<dbReference type="InterPro" id="IPR011050">
    <property type="entry name" value="Pectin_lyase_fold/virulence"/>
</dbReference>
<protein>
    <recommendedName>
        <fullName evidence="3">Glycoside hydrolase family 20 catalytic domain-containing protein</fullName>
    </recommendedName>
</protein>
<feature type="domain" description="Glycoside hydrolase family 20 catalytic" evidence="3">
    <location>
        <begin position="96"/>
        <end position="320"/>
    </location>
</feature>
<dbReference type="PANTHER" id="PTHR21040:SF8">
    <property type="entry name" value="BCDNA.GH04120"/>
    <property type="match status" value="1"/>
</dbReference>
<dbReference type="SUPFAM" id="SSF51126">
    <property type="entry name" value="Pectin lyase-like"/>
    <property type="match status" value="1"/>
</dbReference>
<accession>A0A644VCB1</accession>
<dbReference type="SUPFAM" id="SSF51445">
    <property type="entry name" value="(Trans)glycosidases"/>
    <property type="match status" value="1"/>
</dbReference>
<dbReference type="PANTHER" id="PTHR21040">
    <property type="entry name" value="BCDNA.GH04120"/>
    <property type="match status" value="1"/>
</dbReference>
<dbReference type="GO" id="GO:0005975">
    <property type="term" value="P:carbohydrate metabolic process"/>
    <property type="evidence" value="ECO:0007669"/>
    <property type="project" value="InterPro"/>
</dbReference>
<organism evidence="4">
    <name type="scientific">bioreactor metagenome</name>
    <dbReference type="NCBI Taxonomy" id="1076179"/>
    <lineage>
        <taxon>unclassified sequences</taxon>
        <taxon>metagenomes</taxon>
        <taxon>ecological metagenomes</taxon>
    </lineage>
</organism>
<reference evidence="4" key="1">
    <citation type="submission" date="2019-08" db="EMBL/GenBank/DDBJ databases">
        <authorList>
            <person name="Kucharzyk K."/>
            <person name="Murdoch R.W."/>
            <person name="Higgins S."/>
            <person name="Loffler F."/>
        </authorList>
    </citation>
    <scope>NUCLEOTIDE SEQUENCE</scope>
</reference>
<dbReference type="Gene3D" id="2.160.20.10">
    <property type="entry name" value="Single-stranded right-handed beta-helix, Pectin lyase-like"/>
    <property type="match status" value="1"/>
</dbReference>
<dbReference type="InterPro" id="IPR015883">
    <property type="entry name" value="Glyco_hydro_20_cat"/>
</dbReference>
<dbReference type="InterPro" id="IPR017853">
    <property type="entry name" value="GH"/>
</dbReference>
<name>A0A644VCB1_9ZZZZ</name>
<dbReference type="Gene3D" id="3.20.20.80">
    <property type="entry name" value="Glycosidases"/>
    <property type="match status" value="1"/>
</dbReference>